<evidence type="ECO:0000313" key="2">
    <source>
        <dbReference type="EMBL" id="TGO40074.1"/>
    </source>
</evidence>
<keyword evidence="1" id="KW-0472">Membrane</keyword>
<keyword evidence="3" id="KW-1185">Reference proteome</keyword>
<feature type="transmembrane region" description="Helical" evidence="1">
    <location>
        <begin position="14"/>
        <end position="31"/>
    </location>
</feature>
<comment type="caution">
    <text evidence="2">The sequence shown here is derived from an EMBL/GenBank/DDBJ whole genome shotgun (WGS) entry which is preliminary data.</text>
</comment>
<name>A0A4Z1GT84_9HELO</name>
<accession>A0A4Z1GT84</accession>
<keyword evidence="1" id="KW-1133">Transmembrane helix</keyword>
<dbReference type="EMBL" id="PQXK01000042">
    <property type="protein sequence ID" value="TGO40074.1"/>
    <property type="molecule type" value="Genomic_DNA"/>
</dbReference>
<evidence type="ECO:0000313" key="3">
    <source>
        <dbReference type="Proteomes" id="UP000297814"/>
    </source>
</evidence>
<dbReference type="AlphaFoldDB" id="A0A4Z1GT84"/>
<sequence length="130" mass="14624">MSHHASDPSEPWDYAWTAGLEAIILTIFALLKYETRFQKYLCEKIEEMKATCQKSKDDLEHELGVECICQDCWPILQIKGAVDNEFKNVECRETRVENKEVNRKVGKWGSGGINTVAGGATVSSKGLQTK</sequence>
<reference evidence="2 3" key="1">
    <citation type="submission" date="2017-12" db="EMBL/GenBank/DDBJ databases">
        <title>Comparative genomics of Botrytis spp.</title>
        <authorList>
            <person name="Valero-Jimenez C.A."/>
            <person name="Tapia P."/>
            <person name="Veloso J."/>
            <person name="Silva-Moreno E."/>
            <person name="Staats M."/>
            <person name="Valdes J.H."/>
            <person name="Van Kan J.A.L."/>
        </authorList>
    </citation>
    <scope>NUCLEOTIDE SEQUENCE [LARGE SCALE GENOMIC DNA]</scope>
    <source>
        <strain evidence="2 3">Bh0001</strain>
    </source>
</reference>
<dbReference type="Proteomes" id="UP000297814">
    <property type="component" value="Unassembled WGS sequence"/>
</dbReference>
<protein>
    <submittedName>
        <fullName evidence="2">Uncharacterized protein</fullName>
    </submittedName>
</protein>
<evidence type="ECO:0000256" key="1">
    <source>
        <dbReference type="SAM" id="Phobius"/>
    </source>
</evidence>
<gene>
    <name evidence="2" type="ORF">BHYA_0042g00050</name>
</gene>
<organism evidence="2 3">
    <name type="scientific">Botrytis hyacinthi</name>
    <dbReference type="NCBI Taxonomy" id="278943"/>
    <lineage>
        <taxon>Eukaryota</taxon>
        <taxon>Fungi</taxon>
        <taxon>Dikarya</taxon>
        <taxon>Ascomycota</taxon>
        <taxon>Pezizomycotina</taxon>
        <taxon>Leotiomycetes</taxon>
        <taxon>Helotiales</taxon>
        <taxon>Sclerotiniaceae</taxon>
        <taxon>Botrytis</taxon>
    </lineage>
</organism>
<keyword evidence="1" id="KW-0812">Transmembrane</keyword>
<proteinExistence type="predicted"/>